<dbReference type="Proteomes" id="UP000812287">
    <property type="component" value="Unassembled WGS sequence"/>
</dbReference>
<reference evidence="2" key="1">
    <citation type="submission" date="2020-11" db="EMBL/GenBank/DDBJ databases">
        <title>Adaptations for nitrogen fixation in a non-lichenized fungal sporocarp promotes dispersal by wood-feeding termites.</title>
        <authorList>
            <consortium name="DOE Joint Genome Institute"/>
            <person name="Koch R.A."/>
            <person name="Yoon G."/>
            <person name="Arayal U."/>
            <person name="Lail K."/>
            <person name="Amirebrahimi M."/>
            <person name="Labutti K."/>
            <person name="Lipzen A."/>
            <person name="Riley R."/>
            <person name="Barry K."/>
            <person name="Henrissat B."/>
            <person name="Grigoriev I.V."/>
            <person name="Herr J.R."/>
            <person name="Aime M.C."/>
        </authorList>
    </citation>
    <scope>NUCLEOTIDE SEQUENCE</scope>
    <source>
        <strain evidence="2">MCA 3950</strain>
    </source>
</reference>
<dbReference type="RefSeq" id="XP_043035544.1">
    <property type="nucleotide sequence ID" value="XM_043179503.1"/>
</dbReference>
<dbReference type="AlphaFoldDB" id="A0A9P7VJV7"/>
<evidence type="ECO:0000313" key="2">
    <source>
        <dbReference type="EMBL" id="KAG7442044.1"/>
    </source>
</evidence>
<keyword evidence="3" id="KW-1185">Reference proteome</keyword>
<protein>
    <submittedName>
        <fullName evidence="2">Uncharacterized protein</fullName>
    </submittedName>
</protein>
<organism evidence="2 3">
    <name type="scientific">Guyanagaster necrorhizus</name>
    <dbReference type="NCBI Taxonomy" id="856835"/>
    <lineage>
        <taxon>Eukaryota</taxon>
        <taxon>Fungi</taxon>
        <taxon>Dikarya</taxon>
        <taxon>Basidiomycota</taxon>
        <taxon>Agaricomycotina</taxon>
        <taxon>Agaricomycetes</taxon>
        <taxon>Agaricomycetidae</taxon>
        <taxon>Agaricales</taxon>
        <taxon>Marasmiineae</taxon>
        <taxon>Physalacriaceae</taxon>
        <taxon>Guyanagaster</taxon>
    </lineage>
</organism>
<comment type="caution">
    <text evidence="2">The sequence shown here is derived from an EMBL/GenBank/DDBJ whole genome shotgun (WGS) entry which is preliminary data.</text>
</comment>
<name>A0A9P7VJV7_9AGAR</name>
<accession>A0A9P7VJV7</accession>
<feature type="compositionally biased region" description="Polar residues" evidence="1">
    <location>
        <begin position="106"/>
        <end position="132"/>
    </location>
</feature>
<dbReference type="EMBL" id="MU250554">
    <property type="protein sequence ID" value="KAG7442044.1"/>
    <property type="molecule type" value="Genomic_DNA"/>
</dbReference>
<dbReference type="GeneID" id="66101797"/>
<evidence type="ECO:0000256" key="1">
    <source>
        <dbReference type="SAM" id="MobiDB-lite"/>
    </source>
</evidence>
<feature type="region of interest" description="Disordered" evidence="1">
    <location>
        <begin position="81"/>
        <end position="144"/>
    </location>
</feature>
<sequence length="144" mass="15898">MTIPLWKSHYLFSISLELKRSRFARYDGGMIVTRRSKVACNHTPGDSHCYIANSPRFGNANNTNDTNVNASKTRISAKNISEKAELNPKVNHATTHPLVPEEPDASLTTPSKAESSSPSTAFSETMVATHSKLSIDDEDEDEYV</sequence>
<proteinExistence type="predicted"/>
<evidence type="ECO:0000313" key="3">
    <source>
        <dbReference type="Proteomes" id="UP000812287"/>
    </source>
</evidence>
<gene>
    <name evidence="2" type="ORF">BT62DRAFT_1079579</name>
</gene>